<feature type="domain" description="FAD-binding" evidence="4">
    <location>
        <begin position="187"/>
        <end position="252"/>
    </location>
</feature>
<dbReference type="PANTHER" id="PTHR13789">
    <property type="entry name" value="MONOOXYGENASE"/>
    <property type="match status" value="1"/>
</dbReference>
<organism evidence="5 6">
    <name type="scientific">Saccharopolyspora griseoalba</name>
    <dbReference type="NCBI Taxonomy" id="1431848"/>
    <lineage>
        <taxon>Bacteria</taxon>
        <taxon>Bacillati</taxon>
        <taxon>Actinomycetota</taxon>
        <taxon>Actinomycetes</taxon>
        <taxon>Pseudonocardiales</taxon>
        <taxon>Pseudonocardiaceae</taxon>
        <taxon>Saccharopolyspora</taxon>
    </lineage>
</organism>
<dbReference type="Gene3D" id="3.50.50.60">
    <property type="entry name" value="FAD/NAD(P)-binding domain"/>
    <property type="match status" value="1"/>
</dbReference>
<dbReference type="Proteomes" id="UP001596504">
    <property type="component" value="Unassembled WGS sequence"/>
</dbReference>
<feature type="region of interest" description="Disordered" evidence="3">
    <location>
        <begin position="1"/>
        <end position="127"/>
    </location>
</feature>
<dbReference type="PANTHER" id="PTHR13789:SF309">
    <property type="entry name" value="PUTATIVE (AFU_ORTHOLOGUE AFUA_6G14510)-RELATED"/>
    <property type="match status" value="1"/>
</dbReference>
<evidence type="ECO:0000313" key="5">
    <source>
        <dbReference type="EMBL" id="MFC7342852.1"/>
    </source>
</evidence>
<evidence type="ECO:0000256" key="3">
    <source>
        <dbReference type="SAM" id="MobiDB-lite"/>
    </source>
</evidence>
<reference evidence="6" key="1">
    <citation type="journal article" date="2019" name="Int. J. Syst. Evol. Microbiol.">
        <title>The Global Catalogue of Microorganisms (GCM) 10K type strain sequencing project: providing services to taxonomists for standard genome sequencing and annotation.</title>
        <authorList>
            <consortium name="The Broad Institute Genomics Platform"/>
            <consortium name="The Broad Institute Genome Sequencing Center for Infectious Disease"/>
            <person name="Wu L."/>
            <person name="Ma J."/>
        </authorList>
    </citation>
    <scope>NUCLEOTIDE SEQUENCE [LARGE SCALE GENOMIC DNA]</scope>
    <source>
        <strain evidence="6">WLHS5</strain>
    </source>
</reference>
<feature type="compositionally biased region" description="Basic residues" evidence="3">
    <location>
        <begin position="1"/>
        <end position="23"/>
    </location>
</feature>
<dbReference type="InterPro" id="IPR002938">
    <property type="entry name" value="FAD-bd"/>
</dbReference>
<dbReference type="Pfam" id="PF01494">
    <property type="entry name" value="FAD_binding_3"/>
    <property type="match status" value="1"/>
</dbReference>
<proteinExistence type="predicted"/>
<keyword evidence="1" id="KW-0560">Oxidoreductase</keyword>
<dbReference type="InterPro" id="IPR036188">
    <property type="entry name" value="FAD/NAD-bd_sf"/>
</dbReference>
<feature type="compositionally biased region" description="Low complexity" evidence="3">
    <location>
        <begin position="101"/>
        <end position="119"/>
    </location>
</feature>
<dbReference type="EMBL" id="JBHTCJ010000007">
    <property type="protein sequence ID" value="MFC7342852.1"/>
    <property type="molecule type" value="Genomic_DNA"/>
</dbReference>
<dbReference type="InterPro" id="IPR050493">
    <property type="entry name" value="FAD-dep_Monooxygenase_BioMet"/>
</dbReference>
<feature type="compositionally biased region" description="Basic residues" evidence="3">
    <location>
        <begin position="91"/>
        <end position="100"/>
    </location>
</feature>
<keyword evidence="6" id="KW-1185">Reference proteome</keyword>
<evidence type="ECO:0000313" key="6">
    <source>
        <dbReference type="Proteomes" id="UP001596504"/>
    </source>
</evidence>
<name>A0ABW2LKT0_9PSEU</name>
<protein>
    <submittedName>
        <fullName evidence="5">FAD-dependent oxidoreductase</fullName>
    </submittedName>
</protein>
<dbReference type="SUPFAM" id="SSF51905">
    <property type="entry name" value="FAD/NAD(P)-binding domain"/>
    <property type="match status" value="1"/>
</dbReference>
<comment type="caution">
    <text evidence="5">The sequence shown here is derived from an EMBL/GenBank/DDBJ whole genome shotgun (WGS) entry which is preliminary data.</text>
</comment>
<sequence length="310" mass="32838">MNNARLGRHAGTRGHQRGRHSGHRSGPGPAHRRDPGRGAGEQAARARRGLGDAAQPERDGRAAGGGRPPADHRSVLPAGAPPDRPGGAGARARRPPHGPRLRLAAGLRTPAAGGAARPGAGEGVLRRDPGIGSGGCFWFTSLPAPQRTEARDVERLRAELVELYAGDGGIAGRGWPTPRFDDHALHSLPRWHDGHRIVIGDALHVAPPASEQGAALAVEDGVELARCLRDLPAGEALAAFERLRRERVEAVVAAGRAGTSRAHQPALAKRLRELRSKAGRLIDWQRRPPTGGGWTCDHHIEWNEKASESG</sequence>
<accession>A0ABW2LKT0</accession>
<evidence type="ECO:0000256" key="1">
    <source>
        <dbReference type="ARBA" id="ARBA00023002"/>
    </source>
</evidence>
<gene>
    <name evidence="5" type="ORF">ACFQRI_15725</name>
</gene>
<keyword evidence="2" id="KW-0503">Monooxygenase</keyword>
<evidence type="ECO:0000259" key="4">
    <source>
        <dbReference type="Pfam" id="PF01494"/>
    </source>
</evidence>
<evidence type="ECO:0000256" key="2">
    <source>
        <dbReference type="ARBA" id="ARBA00023033"/>
    </source>
</evidence>